<dbReference type="Gene3D" id="3.10.10.10">
    <property type="entry name" value="HIV Type 1 Reverse Transcriptase, subunit A, domain 1"/>
    <property type="match status" value="1"/>
</dbReference>
<reference evidence="1" key="1">
    <citation type="submission" date="2018-05" db="EMBL/GenBank/DDBJ databases">
        <title>Draft genome of Mucuna pruriens seed.</title>
        <authorList>
            <person name="Nnadi N.E."/>
            <person name="Vos R."/>
            <person name="Hasami M.H."/>
            <person name="Devisetty U.K."/>
            <person name="Aguiy J.C."/>
        </authorList>
    </citation>
    <scope>NUCLEOTIDE SEQUENCE [LARGE SCALE GENOMIC DNA]</scope>
    <source>
        <strain evidence="1">JCA_2017</strain>
    </source>
</reference>
<dbReference type="PANTHER" id="PTHR35046">
    <property type="entry name" value="ZINC KNUCKLE (CCHC-TYPE) FAMILY PROTEIN"/>
    <property type="match status" value="1"/>
</dbReference>
<proteinExistence type="predicted"/>
<dbReference type="OrthoDB" id="1436110at2759"/>
<accession>A0A371GNE8</accession>
<sequence length="135" mass="15694">MNKSTIILTSLKPIEAYVNQIRIAREYKLREDQLSIQEKERKDNKKKMKEMSAFAEKKEVEKEVSHALPYLRGIEHQIDLIPSSPILNRPAYRTNPKETKEIQKQVNELLQKGFVRESLSPCYVPVILVSKKDGT</sequence>
<comment type="caution">
    <text evidence="1">The sequence shown here is derived from an EMBL/GenBank/DDBJ whole genome shotgun (WGS) entry which is preliminary data.</text>
</comment>
<evidence type="ECO:0000313" key="1">
    <source>
        <dbReference type="EMBL" id="RDX92010.1"/>
    </source>
</evidence>
<dbReference type="EMBL" id="QJKJ01004972">
    <property type="protein sequence ID" value="RDX92010.1"/>
    <property type="molecule type" value="Genomic_DNA"/>
</dbReference>
<name>A0A371GNE8_MUCPR</name>
<dbReference type="AlphaFoldDB" id="A0A371GNE8"/>
<evidence type="ECO:0000313" key="2">
    <source>
        <dbReference type="Proteomes" id="UP000257109"/>
    </source>
</evidence>
<organism evidence="1 2">
    <name type="scientific">Mucuna pruriens</name>
    <name type="common">Velvet bean</name>
    <name type="synonym">Dolichos pruriens</name>
    <dbReference type="NCBI Taxonomy" id="157652"/>
    <lineage>
        <taxon>Eukaryota</taxon>
        <taxon>Viridiplantae</taxon>
        <taxon>Streptophyta</taxon>
        <taxon>Embryophyta</taxon>
        <taxon>Tracheophyta</taxon>
        <taxon>Spermatophyta</taxon>
        <taxon>Magnoliopsida</taxon>
        <taxon>eudicotyledons</taxon>
        <taxon>Gunneridae</taxon>
        <taxon>Pentapetalae</taxon>
        <taxon>rosids</taxon>
        <taxon>fabids</taxon>
        <taxon>Fabales</taxon>
        <taxon>Fabaceae</taxon>
        <taxon>Papilionoideae</taxon>
        <taxon>50 kb inversion clade</taxon>
        <taxon>NPAAA clade</taxon>
        <taxon>indigoferoid/millettioid clade</taxon>
        <taxon>Phaseoleae</taxon>
        <taxon>Mucuna</taxon>
    </lineage>
</organism>
<keyword evidence="2" id="KW-1185">Reference proteome</keyword>
<dbReference type="Proteomes" id="UP000257109">
    <property type="component" value="Unassembled WGS sequence"/>
</dbReference>
<dbReference type="InterPro" id="IPR043502">
    <property type="entry name" value="DNA/RNA_pol_sf"/>
</dbReference>
<dbReference type="SUPFAM" id="SSF56672">
    <property type="entry name" value="DNA/RNA polymerases"/>
    <property type="match status" value="1"/>
</dbReference>
<feature type="non-terminal residue" evidence="1">
    <location>
        <position position="1"/>
    </location>
</feature>
<gene>
    <name evidence="1" type="ORF">CR513_25922</name>
</gene>
<protein>
    <submittedName>
        <fullName evidence="1">Uncharacterized protein</fullName>
    </submittedName>
</protein>
<dbReference type="PANTHER" id="PTHR35046:SF9">
    <property type="entry name" value="RNA-DIRECTED DNA POLYMERASE"/>
    <property type="match status" value="1"/>
</dbReference>